<reference evidence="2 3" key="1">
    <citation type="submission" date="2019-03" db="EMBL/GenBank/DDBJ databases">
        <title>First draft genome of Liparis tanakae, snailfish: a comprehensive survey of snailfish specific genes.</title>
        <authorList>
            <person name="Kim W."/>
            <person name="Song I."/>
            <person name="Jeong J.-H."/>
            <person name="Kim D."/>
            <person name="Kim S."/>
            <person name="Ryu S."/>
            <person name="Song J.Y."/>
            <person name="Lee S.K."/>
        </authorList>
    </citation>
    <scope>NUCLEOTIDE SEQUENCE [LARGE SCALE GENOMIC DNA]</scope>
    <source>
        <tissue evidence="2">Muscle</tissue>
    </source>
</reference>
<organism evidence="2 3">
    <name type="scientific">Liparis tanakae</name>
    <name type="common">Tanaka's snailfish</name>
    <dbReference type="NCBI Taxonomy" id="230148"/>
    <lineage>
        <taxon>Eukaryota</taxon>
        <taxon>Metazoa</taxon>
        <taxon>Chordata</taxon>
        <taxon>Craniata</taxon>
        <taxon>Vertebrata</taxon>
        <taxon>Euteleostomi</taxon>
        <taxon>Actinopterygii</taxon>
        <taxon>Neopterygii</taxon>
        <taxon>Teleostei</taxon>
        <taxon>Neoteleostei</taxon>
        <taxon>Acanthomorphata</taxon>
        <taxon>Eupercaria</taxon>
        <taxon>Perciformes</taxon>
        <taxon>Cottioidei</taxon>
        <taxon>Cottales</taxon>
        <taxon>Liparidae</taxon>
        <taxon>Liparis</taxon>
    </lineage>
</organism>
<dbReference type="AlphaFoldDB" id="A0A4Z2H066"/>
<sequence>MDSSLCTLSFKRESKWAVREEVSRPPYTDAHTLLEAGVQMTSYEQQLLPSPPDRPLHPPSASPGVDSSVINVLRCHGD</sequence>
<proteinExistence type="predicted"/>
<evidence type="ECO:0000256" key="1">
    <source>
        <dbReference type="SAM" id="MobiDB-lite"/>
    </source>
</evidence>
<protein>
    <submittedName>
        <fullName evidence="2">Uncharacterized protein</fullName>
    </submittedName>
</protein>
<name>A0A4Z2H066_9TELE</name>
<feature type="region of interest" description="Disordered" evidence="1">
    <location>
        <begin position="46"/>
        <end position="68"/>
    </location>
</feature>
<dbReference type="EMBL" id="SRLO01000379">
    <property type="protein sequence ID" value="TNN58423.1"/>
    <property type="molecule type" value="Genomic_DNA"/>
</dbReference>
<accession>A0A4Z2H066</accession>
<gene>
    <name evidence="2" type="ORF">EYF80_031374</name>
</gene>
<evidence type="ECO:0000313" key="2">
    <source>
        <dbReference type="EMBL" id="TNN58423.1"/>
    </source>
</evidence>
<evidence type="ECO:0000313" key="3">
    <source>
        <dbReference type="Proteomes" id="UP000314294"/>
    </source>
</evidence>
<feature type="compositionally biased region" description="Pro residues" evidence="1">
    <location>
        <begin position="49"/>
        <end position="61"/>
    </location>
</feature>
<comment type="caution">
    <text evidence="2">The sequence shown here is derived from an EMBL/GenBank/DDBJ whole genome shotgun (WGS) entry which is preliminary data.</text>
</comment>
<dbReference type="Proteomes" id="UP000314294">
    <property type="component" value="Unassembled WGS sequence"/>
</dbReference>
<keyword evidence="3" id="KW-1185">Reference proteome</keyword>